<dbReference type="EMBL" id="CP064981">
    <property type="protein sequence ID" value="QQR92914.1"/>
    <property type="molecule type" value="Genomic_DNA"/>
</dbReference>
<dbReference type="InterPro" id="IPR041698">
    <property type="entry name" value="Methyltransf_25"/>
</dbReference>
<name>A0A7T9I1D8_9ARCH</name>
<dbReference type="InterPro" id="IPR029063">
    <property type="entry name" value="SAM-dependent_MTases_sf"/>
</dbReference>
<evidence type="ECO:0000259" key="1">
    <source>
        <dbReference type="Pfam" id="PF13649"/>
    </source>
</evidence>
<sequence length="210" mass="23733">MLSHPQRVKKYTQMYELGVIVRDHAMQDYHAFLTNLGEAKTLSQLVEEVLARKKQCQILDLGCGNGQALMDLKTQFGKRVHVTGIDLLPCTSKLDEFIQGDAIEWEWPRHQDLILCFRAAHEMGNVSKFLTKILANLTQGGKAFAWIRTKEIINGKVRYLGEITIEEEAFLKKLSAFTSYGGAKLQCKPMEGMLNGTKQFGFALIVEKPL</sequence>
<dbReference type="Pfam" id="PF13649">
    <property type="entry name" value="Methyltransf_25"/>
    <property type="match status" value="1"/>
</dbReference>
<proteinExistence type="predicted"/>
<dbReference type="SUPFAM" id="SSF53335">
    <property type="entry name" value="S-adenosyl-L-methionine-dependent methyltransferases"/>
    <property type="match status" value="1"/>
</dbReference>
<feature type="domain" description="Methyltransferase" evidence="1">
    <location>
        <begin position="58"/>
        <end position="141"/>
    </location>
</feature>
<keyword evidence="2" id="KW-0489">Methyltransferase</keyword>
<protein>
    <submittedName>
        <fullName evidence="2">Class I SAM-dependent methyltransferase</fullName>
    </submittedName>
</protein>
<accession>A0A7T9I1D8</accession>
<dbReference type="CDD" id="cd02440">
    <property type="entry name" value="AdoMet_MTases"/>
    <property type="match status" value="1"/>
</dbReference>
<reference evidence="2" key="1">
    <citation type="submission" date="2020-11" db="EMBL/GenBank/DDBJ databases">
        <title>Connecting structure to function with the recovery of over 1000 high-quality activated sludge metagenome-assembled genomes encoding full-length rRNA genes using long-read sequencing.</title>
        <authorList>
            <person name="Singleton C.M."/>
            <person name="Petriglieri F."/>
            <person name="Kristensen J.M."/>
            <person name="Kirkegaard R.H."/>
            <person name="Michaelsen T.Y."/>
            <person name="Andersen M.H."/>
            <person name="Karst S.M."/>
            <person name="Dueholm M.S."/>
            <person name="Nielsen P.H."/>
            <person name="Albertsen M."/>
        </authorList>
    </citation>
    <scope>NUCLEOTIDE SEQUENCE</scope>
    <source>
        <strain evidence="2">Fred_18-Q3-R57-64_BAT3C.431</strain>
    </source>
</reference>
<organism evidence="2">
    <name type="scientific">Candidatus Iainarchaeum sp</name>
    <dbReference type="NCBI Taxonomy" id="3101447"/>
    <lineage>
        <taxon>Archaea</taxon>
        <taxon>Candidatus Iainarchaeota</taxon>
        <taxon>Candidatus Iainarchaeia</taxon>
        <taxon>Candidatus Iainarchaeales</taxon>
        <taxon>Candidatus Iainarchaeaceae</taxon>
        <taxon>Candidatus Iainarchaeum</taxon>
    </lineage>
</organism>
<dbReference type="Gene3D" id="3.40.50.150">
    <property type="entry name" value="Vaccinia Virus protein VP39"/>
    <property type="match status" value="1"/>
</dbReference>
<dbReference type="Proteomes" id="UP000596004">
    <property type="component" value="Chromosome"/>
</dbReference>
<keyword evidence="2" id="KW-0808">Transferase</keyword>
<dbReference type="GO" id="GO:0032259">
    <property type="term" value="P:methylation"/>
    <property type="evidence" value="ECO:0007669"/>
    <property type="project" value="UniProtKB-KW"/>
</dbReference>
<dbReference type="GO" id="GO:0008168">
    <property type="term" value="F:methyltransferase activity"/>
    <property type="evidence" value="ECO:0007669"/>
    <property type="project" value="UniProtKB-KW"/>
</dbReference>
<dbReference type="AlphaFoldDB" id="A0A7T9I1D8"/>
<evidence type="ECO:0000313" key="2">
    <source>
        <dbReference type="EMBL" id="QQR92914.1"/>
    </source>
</evidence>
<gene>
    <name evidence="2" type="ORF">IPJ89_01560</name>
</gene>